<dbReference type="GO" id="GO:0006886">
    <property type="term" value="P:intracellular protein transport"/>
    <property type="evidence" value="ECO:0007669"/>
    <property type="project" value="InterPro"/>
</dbReference>
<dbReference type="Pfam" id="PF18770">
    <property type="entry name" value="Arm_vescicular"/>
    <property type="match status" value="1"/>
</dbReference>
<accession>A0A1W0X4V1</accession>
<evidence type="ECO:0000256" key="1">
    <source>
        <dbReference type="ARBA" id="ARBA00004555"/>
    </source>
</evidence>
<dbReference type="GO" id="GO:0000139">
    <property type="term" value="C:Golgi membrane"/>
    <property type="evidence" value="ECO:0007669"/>
    <property type="project" value="InterPro"/>
</dbReference>
<dbReference type="OrthoDB" id="198977at2759"/>
<evidence type="ECO:0000256" key="5">
    <source>
        <dbReference type="SAM" id="MobiDB-lite"/>
    </source>
</evidence>
<dbReference type="GO" id="GO:0005783">
    <property type="term" value="C:endoplasmic reticulum"/>
    <property type="evidence" value="ECO:0007669"/>
    <property type="project" value="TreeGrafter"/>
</dbReference>
<name>A0A1W0X4V1_HYPEX</name>
<evidence type="ECO:0000259" key="6">
    <source>
        <dbReference type="Pfam" id="PF04869"/>
    </source>
</evidence>
<dbReference type="GO" id="GO:0045056">
    <property type="term" value="P:transcytosis"/>
    <property type="evidence" value="ECO:0007669"/>
    <property type="project" value="TreeGrafter"/>
</dbReference>
<proteinExistence type="predicted"/>
<dbReference type="AlphaFoldDB" id="A0A1W0X4V1"/>
<dbReference type="EMBL" id="MTYJ01000017">
    <property type="protein sequence ID" value="OQV22390.1"/>
    <property type="molecule type" value="Genomic_DNA"/>
</dbReference>
<gene>
    <name evidence="7" type="ORF">BV898_03567</name>
</gene>
<evidence type="ECO:0000256" key="3">
    <source>
        <dbReference type="ARBA" id="ARBA00023054"/>
    </source>
</evidence>
<dbReference type="GO" id="GO:0005795">
    <property type="term" value="C:Golgi stack"/>
    <property type="evidence" value="ECO:0007669"/>
    <property type="project" value="TreeGrafter"/>
</dbReference>
<comment type="subcellular location">
    <subcellularLocation>
        <location evidence="1">Golgi apparatus</location>
    </subcellularLocation>
</comment>
<dbReference type="GO" id="GO:0048280">
    <property type="term" value="P:vesicle fusion with Golgi apparatus"/>
    <property type="evidence" value="ECO:0007669"/>
    <property type="project" value="InterPro"/>
</dbReference>
<dbReference type="PANTHER" id="PTHR10013:SF0">
    <property type="entry name" value="GENERAL VESICULAR TRANSPORT FACTOR P115"/>
    <property type="match status" value="1"/>
</dbReference>
<dbReference type="InterPro" id="IPR011989">
    <property type="entry name" value="ARM-like"/>
</dbReference>
<dbReference type="SUPFAM" id="SSF48371">
    <property type="entry name" value="ARM repeat"/>
    <property type="match status" value="1"/>
</dbReference>
<feature type="domain" description="Vesicle tethering protein Uso1/P115-like head" evidence="6">
    <location>
        <begin position="350"/>
        <end position="628"/>
    </location>
</feature>
<dbReference type="Gene3D" id="1.25.10.10">
    <property type="entry name" value="Leucine-rich Repeat Variant"/>
    <property type="match status" value="1"/>
</dbReference>
<reference evidence="8" key="1">
    <citation type="submission" date="2017-01" db="EMBL/GenBank/DDBJ databases">
        <title>Comparative genomics of anhydrobiosis in the tardigrade Hypsibius dujardini.</title>
        <authorList>
            <person name="Yoshida Y."/>
            <person name="Koutsovoulos G."/>
            <person name="Laetsch D."/>
            <person name="Stevens L."/>
            <person name="Kumar S."/>
            <person name="Horikawa D."/>
            <person name="Ishino K."/>
            <person name="Komine S."/>
            <person name="Tomita M."/>
            <person name="Blaxter M."/>
            <person name="Arakawa K."/>
        </authorList>
    </citation>
    <scope>NUCLEOTIDE SEQUENCE [LARGE SCALE GENOMIC DNA]</scope>
    <source>
        <strain evidence="8">Z151</strain>
    </source>
</reference>
<dbReference type="GO" id="GO:0012507">
    <property type="term" value="C:ER to Golgi transport vesicle membrane"/>
    <property type="evidence" value="ECO:0007669"/>
    <property type="project" value="TreeGrafter"/>
</dbReference>
<keyword evidence="8" id="KW-1185">Reference proteome</keyword>
<evidence type="ECO:0000313" key="8">
    <source>
        <dbReference type="Proteomes" id="UP000192578"/>
    </source>
</evidence>
<dbReference type="InterPro" id="IPR041209">
    <property type="entry name" value="P115_Arm_rpt"/>
</dbReference>
<comment type="caution">
    <text evidence="7">The sequence shown here is derived from an EMBL/GenBank/DDBJ whole genome shotgun (WGS) entry which is preliminary data.</text>
</comment>
<dbReference type="GO" id="GO:0048211">
    <property type="term" value="P:Golgi vesicle docking"/>
    <property type="evidence" value="ECO:0007669"/>
    <property type="project" value="TreeGrafter"/>
</dbReference>
<evidence type="ECO:0000313" key="7">
    <source>
        <dbReference type="EMBL" id="OQV22390.1"/>
    </source>
</evidence>
<dbReference type="Proteomes" id="UP000192578">
    <property type="component" value="Unassembled WGS sequence"/>
</dbReference>
<keyword evidence="3 4" id="KW-0175">Coiled coil</keyword>
<evidence type="ECO:0000256" key="2">
    <source>
        <dbReference type="ARBA" id="ARBA00023034"/>
    </source>
</evidence>
<sequence length="910" mass="102297">MSFLFRSFAKKAESEGGERNGTQAVESLIHRIESVTLVADRRDGLRALKDLAKENRVIVATRGMDILLSILEQDRSDQEMVAVVLDILCIIMSDSEVLERANSKTAEKPDNDSLGAQFTEIFLKKSDHLALLLEFVKEFQFQIRWPAVRLMCTMAYNSPKAVQNTLLSVGGGISNIMDVLTDNREIIRNDGVLLLYFITKNDPSLQKIIAFGKAFEILLDIVRDEGCGEGGVVVEDCLLVISNLLANNASNIKLFKEDGCIHKLNMWFAADKTGSSAWSEQRKVNAVSLLNVIRNLVSPSLPSPIVRSCQEACSKSGLVAHVCDILMTPGVPLNVLVQTLNTVAELIRGNQKNQEDFSAMEAPLKPPRPALAILLLSMFNERQTFDLRLAVLYVLSAFLHKNPAMQLKVLQSVQPAGGNTPEYTLGQLLGGALFSADSMNQWCSAVAFIHCLAESVEHKKFLLGVEIIPSVALPASTLLERCGVILREGTQLQSKIGVLQLLCVWLTECPDAVDAFLRIESIMLILLTQILDSPLDPAQKLFQGLCAFLFGICIHYDRKSESRNEMLELLRSRIGLEVFREKIVEVTRHENFVKASQRPDPAVASQNDIFLDYDFIKFYKATEGKVCESLDQNDEDRVPSGAELFNQQRADLLARDEKIAALERDLSHSHSRLSETTRQIENLSQRVSLLTTEIQIRDQEIETLQRDSRQQQQHHHRQQNAPSAEMAEENRQLRLHVQHLDETVSQLQQNVDYFQSVVPELEQLRGLVSQQQQQITSYYSYFEGLKEGGDSNAALVMENADLASRISTLDSLLFSWQTEAGRVKDELESQKAEFLRKENAAEQVASELRRESEQKLVEAQDELLKLQTKYADLNLEQADLLELVTDSDQQLKVYRDRLRQLGEVVSDDDE</sequence>
<dbReference type="InterPro" id="IPR006953">
    <property type="entry name" value="Vesicle_Uso1_P115_head"/>
</dbReference>
<dbReference type="Pfam" id="PF04869">
    <property type="entry name" value="Uso1_p115_head"/>
    <property type="match status" value="1"/>
</dbReference>
<keyword evidence="2" id="KW-0333">Golgi apparatus</keyword>
<organism evidence="7 8">
    <name type="scientific">Hypsibius exemplaris</name>
    <name type="common">Freshwater tardigrade</name>
    <dbReference type="NCBI Taxonomy" id="2072580"/>
    <lineage>
        <taxon>Eukaryota</taxon>
        <taxon>Metazoa</taxon>
        <taxon>Ecdysozoa</taxon>
        <taxon>Tardigrada</taxon>
        <taxon>Eutardigrada</taxon>
        <taxon>Parachela</taxon>
        <taxon>Hypsibioidea</taxon>
        <taxon>Hypsibiidae</taxon>
        <taxon>Hypsibius</taxon>
    </lineage>
</organism>
<protein>
    <submittedName>
        <fullName evidence="7">General vesicular transport factor p115</fullName>
    </submittedName>
</protein>
<feature type="coiled-coil region" evidence="4">
    <location>
        <begin position="824"/>
        <end position="876"/>
    </location>
</feature>
<dbReference type="GO" id="GO:0006888">
    <property type="term" value="P:endoplasmic reticulum to Golgi vesicle-mediated transport"/>
    <property type="evidence" value="ECO:0007669"/>
    <property type="project" value="TreeGrafter"/>
</dbReference>
<dbReference type="InterPro" id="IPR016024">
    <property type="entry name" value="ARM-type_fold"/>
</dbReference>
<dbReference type="InterPro" id="IPR024095">
    <property type="entry name" value="Vesicle_P115"/>
</dbReference>
<feature type="region of interest" description="Disordered" evidence="5">
    <location>
        <begin position="704"/>
        <end position="728"/>
    </location>
</feature>
<evidence type="ECO:0000256" key="4">
    <source>
        <dbReference type="SAM" id="Coils"/>
    </source>
</evidence>
<dbReference type="PANTHER" id="PTHR10013">
    <property type="entry name" value="GENERAL VESICULAR TRANSPORT FACTOR P115"/>
    <property type="match status" value="1"/>
</dbReference>